<dbReference type="Proteomes" id="UP000244754">
    <property type="component" value="Chromosome"/>
</dbReference>
<accession>A0A2S0WCQ1</accession>
<dbReference type="CDD" id="cd16442">
    <property type="entry name" value="BPL"/>
    <property type="match status" value="1"/>
</dbReference>
<dbReference type="GO" id="GO:0005737">
    <property type="term" value="C:cytoplasm"/>
    <property type="evidence" value="ECO:0007669"/>
    <property type="project" value="TreeGrafter"/>
</dbReference>
<dbReference type="GO" id="GO:0004077">
    <property type="term" value="F:biotin--[biotin carboxyl-carrier protein] ligase activity"/>
    <property type="evidence" value="ECO:0007669"/>
    <property type="project" value="InterPro"/>
</dbReference>
<name>A0A2S0WCQ1_9CORY</name>
<dbReference type="Gene3D" id="3.30.930.10">
    <property type="entry name" value="Bira Bifunctional Protein, Domain 2"/>
    <property type="match status" value="1"/>
</dbReference>
<dbReference type="Pfam" id="PF03099">
    <property type="entry name" value="BPL_LplA_LipB"/>
    <property type="match status" value="1"/>
</dbReference>
<dbReference type="EMBL" id="CP026948">
    <property type="protein sequence ID" value="AWB83524.1"/>
    <property type="molecule type" value="Genomic_DNA"/>
</dbReference>
<dbReference type="InterPro" id="IPR045864">
    <property type="entry name" value="aa-tRNA-synth_II/BPL/LPL"/>
</dbReference>
<dbReference type="PANTHER" id="PTHR12835">
    <property type="entry name" value="BIOTIN PROTEIN LIGASE"/>
    <property type="match status" value="1"/>
</dbReference>
<evidence type="ECO:0000313" key="1">
    <source>
        <dbReference type="EMBL" id="AWB83524.1"/>
    </source>
</evidence>
<dbReference type="InterPro" id="IPR004408">
    <property type="entry name" value="Biotin_CoA_COase_ligase"/>
</dbReference>
<protein>
    <submittedName>
        <fullName evidence="1">Biotin--[acetyl-CoA-carboxylase] ligase</fullName>
    </submittedName>
</protein>
<dbReference type="InterPro" id="IPR004143">
    <property type="entry name" value="BPL_LPL_catalytic"/>
</dbReference>
<organism evidence="1 2">
    <name type="scientific">Corynebacterium liangguodongii</name>
    <dbReference type="NCBI Taxonomy" id="2079535"/>
    <lineage>
        <taxon>Bacteria</taxon>
        <taxon>Bacillati</taxon>
        <taxon>Actinomycetota</taxon>
        <taxon>Actinomycetes</taxon>
        <taxon>Mycobacteriales</taxon>
        <taxon>Corynebacteriaceae</taxon>
        <taxon>Corynebacterium</taxon>
    </lineage>
</organism>
<dbReference type="OrthoDB" id="9807064at2"/>
<gene>
    <name evidence="1" type="ORF">C3E79_02640</name>
</gene>
<dbReference type="SUPFAM" id="SSF55681">
    <property type="entry name" value="Class II aaRS and biotin synthetases"/>
    <property type="match status" value="1"/>
</dbReference>
<proteinExistence type="predicted"/>
<dbReference type="PANTHER" id="PTHR12835:SF5">
    <property type="entry name" value="BIOTIN--PROTEIN LIGASE"/>
    <property type="match status" value="1"/>
</dbReference>
<keyword evidence="1" id="KW-0436">Ligase</keyword>
<dbReference type="NCBIfam" id="TIGR00121">
    <property type="entry name" value="birA_ligase"/>
    <property type="match status" value="1"/>
</dbReference>
<sequence>MTVRNIEHIQGAVAHAWRDVRWVDTIGSTNAELLATGSPGSVLIADEQTAGKGRMGRRWVSPKGSQLALSVLVDAPSSAPLGLASLAAGLAVTDVVPEAALKWPNDALLGGKKFAGILSEVDFSSAPPRVVIGIGINVAWRAEDLPVEGATSLNLERIEVDFDEFAVDLLTALARRLEQWAQGDGQLLEDYRRVCESVGKHVRLTRAEGDVEGTVEGVNAAGEILIGGTAYSAGDVTHLRPA</sequence>
<dbReference type="PROSITE" id="PS51733">
    <property type="entry name" value="BPL_LPL_CATALYTIC"/>
    <property type="match status" value="1"/>
</dbReference>
<dbReference type="RefSeq" id="WP_108403514.1">
    <property type="nucleotide sequence ID" value="NZ_CP026948.1"/>
</dbReference>
<dbReference type="AlphaFoldDB" id="A0A2S0WCQ1"/>
<keyword evidence="2" id="KW-1185">Reference proteome</keyword>
<dbReference type="KEGG" id="clia:C3E79_02640"/>
<evidence type="ECO:0000313" key="2">
    <source>
        <dbReference type="Proteomes" id="UP000244754"/>
    </source>
</evidence>
<reference evidence="2" key="1">
    <citation type="submission" date="2018-01" db="EMBL/GenBank/DDBJ databases">
        <authorList>
            <person name="Li J."/>
        </authorList>
    </citation>
    <scope>NUCLEOTIDE SEQUENCE [LARGE SCALE GENOMIC DNA]</scope>
    <source>
        <strain evidence="2">2184</strain>
    </source>
</reference>